<evidence type="ECO:0000313" key="2">
    <source>
        <dbReference type="EMBL" id="ERN05006.1"/>
    </source>
</evidence>
<name>W1PBL7_AMBTC</name>
<feature type="compositionally biased region" description="Basic and acidic residues" evidence="1">
    <location>
        <begin position="1"/>
        <end position="11"/>
    </location>
</feature>
<keyword evidence="3" id="KW-1185">Reference proteome</keyword>
<feature type="compositionally biased region" description="Basic and acidic residues" evidence="1">
    <location>
        <begin position="20"/>
        <end position="32"/>
    </location>
</feature>
<reference evidence="3" key="1">
    <citation type="journal article" date="2013" name="Science">
        <title>The Amborella genome and the evolution of flowering plants.</title>
        <authorList>
            <consortium name="Amborella Genome Project"/>
        </authorList>
    </citation>
    <scope>NUCLEOTIDE SEQUENCE [LARGE SCALE GENOMIC DNA]</scope>
</reference>
<proteinExistence type="predicted"/>
<dbReference type="Proteomes" id="UP000017836">
    <property type="component" value="Unassembled WGS sequence"/>
</dbReference>
<dbReference type="Gramene" id="ERN05006">
    <property type="protein sequence ID" value="ERN05006"/>
    <property type="gene ID" value="AMTR_s00053p00018670"/>
</dbReference>
<feature type="compositionally biased region" description="Basic and acidic residues" evidence="1">
    <location>
        <begin position="42"/>
        <end position="51"/>
    </location>
</feature>
<dbReference type="EMBL" id="KI394012">
    <property type="protein sequence ID" value="ERN05006.1"/>
    <property type="molecule type" value="Genomic_DNA"/>
</dbReference>
<protein>
    <submittedName>
        <fullName evidence="2">Uncharacterized protein</fullName>
    </submittedName>
</protein>
<feature type="region of interest" description="Disordered" evidence="1">
    <location>
        <begin position="1"/>
        <end position="72"/>
    </location>
</feature>
<dbReference type="AlphaFoldDB" id="W1PBL7"/>
<sequence length="119" mass="13496">MREAGWRRGEGEAIPPAKNKAREPDATQRRLDQGWSARRGQKSVEPREDGFQGRGPGGGSVEASGREKNGHCQMEERGLAAYYVEERAAEGEWVNGWYRRQVPWRGEESRVSSMRDMFG</sequence>
<gene>
    <name evidence="2" type="ORF">AMTR_s00053p00018670</name>
</gene>
<evidence type="ECO:0000313" key="3">
    <source>
        <dbReference type="Proteomes" id="UP000017836"/>
    </source>
</evidence>
<accession>W1PBL7</accession>
<organism evidence="2 3">
    <name type="scientific">Amborella trichopoda</name>
    <dbReference type="NCBI Taxonomy" id="13333"/>
    <lineage>
        <taxon>Eukaryota</taxon>
        <taxon>Viridiplantae</taxon>
        <taxon>Streptophyta</taxon>
        <taxon>Embryophyta</taxon>
        <taxon>Tracheophyta</taxon>
        <taxon>Spermatophyta</taxon>
        <taxon>Magnoliopsida</taxon>
        <taxon>Amborellales</taxon>
        <taxon>Amborellaceae</taxon>
        <taxon>Amborella</taxon>
    </lineage>
</organism>
<dbReference type="HOGENOM" id="CLU_2064641_0_0_1"/>
<evidence type="ECO:0000256" key="1">
    <source>
        <dbReference type="SAM" id="MobiDB-lite"/>
    </source>
</evidence>